<keyword evidence="2" id="KW-1185">Reference proteome</keyword>
<evidence type="ECO:0000313" key="1">
    <source>
        <dbReference type="EMBL" id="GJU06908.1"/>
    </source>
</evidence>
<sequence>MSSMKEKHFVNVAWVIAEYLCKGAPGIREISDICGGHYVTKRARSLGYLVNDEVNKCSEPIECEEWTAKNFTKEFDTEYMSLQQHEFEGYQGAPKDDYIFTSTMLGYGRNSIVPSLGYEIGGSSRRVHDDDDEMND</sequence>
<reference evidence="1" key="1">
    <citation type="journal article" date="2022" name="Int. J. Mol. Sci.">
        <title>Draft Genome of Tanacetum Coccineum: Genomic Comparison of Closely Related Tanacetum-Family Plants.</title>
        <authorList>
            <person name="Yamashiro T."/>
            <person name="Shiraishi A."/>
            <person name="Nakayama K."/>
            <person name="Satake H."/>
        </authorList>
    </citation>
    <scope>NUCLEOTIDE SEQUENCE</scope>
</reference>
<reference evidence="1" key="2">
    <citation type="submission" date="2022-01" db="EMBL/GenBank/DDBJ databases">
        <authorList>
            <person name="Yamashiro T."/>
            <person name="Shiraishi A."/>
            <person name="Satake H."/>
            <person name="Nakayama K."/>
        </authorList>
    </citation>
    <scope>NUCLEOTIDE SEQUENCE</scope>
</reference>
<evidence type="ECO:0000313" key="2">
    <source>
        <dbReference type="Proteomes" id="UP001151760"/>
    </source>
</evidence>
<proteinExistence type="predicted"/>
<gene>
    <name evidence="1" type="ORF">Tco_1123338</name>
</gene>
<comment type="caution">
    <text evidence="1">The sequence shown here is derived from an EMBL/GenBank/DDBJ whole genome shotgun (WGS) entry which is preliminary data.</text>
</comment>
<accession>A0ABQ5J339</accession>
<organism evidence="1 2">
    <name type="scientific">Tanacetum coccineum</name>
    <dbReference type="NCBI Taxonomy" id="301880"/>
    <lineage>
        <taxon>Eukaryota</taxon>
        <taxon>Viridiplantae</taxon>
        <taxon>Streptophyta</taxon>
        <taxon>Embryophyta</taxon>
        <taxon>Tracheophyta</taxon>
        <taxon>Spermatophyta</taxon>
        <taxon>Magnoliopsida</taxon>
        <taxon>eudicotyledons</taxon>
        <taxon>Gunneridae</taxon>
        <taxon>Pentapetalae</taxon>
        <taxon>asterids</taxon>
        <taxon>campanulids</taxon>
        <taxon>Asterales</taxon>
        <taxon>Asteraceae</taxon>
        <taxon>Asteroideae</taxon>
        <taxon>Anthemideae</taxon>
        <taxon>Anthemidinae</taxon>
        <taxon>Tanacetum</taxon>
    </lineage>
</organism>
<protein>
    <submittedName>
        <fullName evidence="1">Uncharacterized protein</fullName>
    </submittedName>
</protein>
<dbReference type="EMBL" id="BQNB010021486">
    <property type="protein sequence ID" value="GJU06908.1"/>
    <property type="molecule type" value="Genomic_DNA"/>
</dbReference>
<name>A0ABQ5J339_9ASTR</name>
<dbReference type="Proteomes" id="UP001151760">
    <property type="component" value="Unassembled WGS sequence"/>
</dbReference>